<feature type="non-terminal residue" evidence="1">
    <location>
        <position position="1"/>
    </location>
</feature>
<dbReference type="PANTHER" id="PTHR37049">
    <property type="entry name" value="PEPTIDASE S41 FAMILY PROTEIN"/>
    <property type="match status" value="1"/>
</dbReference>
<dbReference type="Proteomes" id="UP000789901">
    <property type="component" value="Unassembled WGS sequence"/>
</dbReference>
<evidence type="ECO:0000313" key="2">
    <source>
        <dbReference type="Proteomes" id="UP000789901"/>
    </source>
</evidence>
<dbReference type="Gene3D" id="3.90.226.10">
    <property type="entry name" value="2-enoyl-CoA Hydratase, Chain A, domain 1"/>
    <property type="match status" value="1"/>
</dbReference>
<dbReference type="SUPFAM" id="SSF52096">
    <property type="entry name" value="ClpP/crotonase"/>
    <property type="match status" value="1"/>
</dbReference>
<organism evidence="1 2">
    <name type="scientific">Gigaspora margarita</name>
    <dbReference type="NCBI Taxonomy" id="4874"/>
    <lineage>
        <taxon>Eukaryota</taxon>
        <taxon>Fungi</taxon>
        <taxon>Fungi incertae sedis</taxon>
        <taxon>Mucoromycota</taxon>
        <taxon>Glomeromycotina</taxon>
        <taxon>Glomeromycetes</taxon>
        <taxon>Diversisporales</taxon>
        <taxon>Gigasporaceae</taxon>
        <taxon>Gigaspora</taxon>
    </lineage>
</organism>
<dbReference type="InterPro" id="IPR029045">
    <property type="entry name" value="ClpP/crotonase-like_dom_sf"/>
</dbReference>
<proteinExistence type="predicted"/>
<sequence>PRKNLNACDKLDLYVNSIYSEEQFLNYSDVKACYELTPYNETQAIQVQILKEYFKGFYIFLEKAKEQPNPGFTFRPIDLISELDLIYTFYQGLSLYSVIKKDGTQQIKVFNDVKDPSNIECQVINIDDRPAIDVITEYAKNNISKSRDLSIRFNYALASLSFGGYGDFSIYGQSFTLRTQLPKNPNISYTLNCNDKISKITREWQVPINDKSNIVWQYKSPYINGNSVGKANLIFDAFIARFYILQDFGVVLISTEVSADSLKYHYLSDLTFGFELLATIGIKKIILDLSNNGGGDVFIAQYIAKLLFPNIQTFPLDIKVNNISIPFIEETSKIKLKVGDIFHYKTFISVNTNNSFNNVTDFIGNNTYNRSDIQLKFTSKAFLNQTAIYGGTLELSTPPKLPWTENDIIILTNGICESSCALLTQRLAEINVPTISVGGFPNNQFSFATLSGGASYDTSSIVTSLGQLKNLNNSLISSLSIPSTLTLHFTLAEAYSIKNPSEVLEFSFRPADYQLYYDERSARDPSYLWIQAAKFFEK</sequence>
<gene>
    <name evidence="1" type="ORF">GMARGA_LOCUS17722</name>
</gene>
<dbReference type="EMBL" id="CAJVQB010013606">
    <property type="protein sequence ID" value="CAG8763234.1"/>
    <property type="molecule type" value="Genomic_DNA"/>
</dbReference>
<reference evidence="1 2" key="1">
    <citation type="submission" date="2021-06" db="EMBL/GenBank/DDBJ databases">
        <authorList>
            <person name="Kallberg Y."/>
            <person name="Tangrot J."/>
            <person name="Rosling A."/>
        </authorList>
    </citation>
    <scope>NUCLEOTIDE SEQUENCE [LARGE SCALE GENOMIC DNA]</scope>
    <source>
        <strain evidence="1 2">120-4 pot B 10/14</strain>
    </source>
</reference>
<dbReference type="InterPro" id="IPR052766">
    <property type="entry name" value="S41A_metabolite_peptidase"/>
</dbReference>
<evidence type="ECO:0000313" key="1">
    <source>
        <dbReference type="EMBL" id="CAG8763234.1"/>
    </source>
</evidence>
<dbReference type="PANTHER" id="PTHR37049:SF4">
    <property type="entry name" value="RHODANESE DOMAIN-CONTAINING PROTEIN"/>
    <property type="match status" value="1"/>
</dbReference>
<keyword evidence="2" id="KW-1185">Reference proteome</keyword>
<accession>A0ABN7VEC2</accession>
<comment type="caution">
    <text evidence="1">The sequence shown here is derived from an EMBL/GenBank/DDBJ whole genome shotgun (WGS) entry which is preliminary data.</text>
</comment>
<protein>
    <submittedName>
        <fullName evidence="1">10222_t:CDS:1</fullName>
    </submittedName>
</protein>
<name>A0ABN7VEC2_GIGMA</name>